<dbReference type="RefSeq" id="WP_379886599.1">
    <property type="nucleotide sequence ID" value="NZ_JBHSDI010000011.1"/>
</dbReference>
<dbReference type="Proteomes" id="UP001595798">
    <property type="component" value="Unassembled WGS sequence"/>
</dbReference>
<evidence type="ECO:0000313" key="3">
    <source>
        <dbReference type="Proteomes" id="UP001595798"/>
    </source>
</evidence>
<dbReference type="PANTHER" id="PTHR46660">
    <property type="match status" value="1"/>
</dbReference>
<sequence length="326" mass="35659">MKLLLLTPAPPGSLAGNRATAERWAGLLESLGHQVVLGTDYNSAKADDADLLIALHAWRSHKAVASWRREQKHKPLIVALTGTDLYRYQYSHPDQTIASMDQASALIVLHHLAWQVVPAPLRDRVAVVLQSAPAPARNRVPEARAGDSFDICVIGHLREEKDPLRAARAARLLPEESAVRVIQAGKAQDDRWERAARDEMATNPRYRWLGEIPREQTARLMTQSRAMVISSIMEGGANVVSEACRAGLPVLASDIAGNLGLLGEDYPGVYPVGDEAALAALMERAEKDPQWLDCLRAIVDTLAVNFTPEKERASLAEALDKAVNRS</sequence>
<proteinExistence type="predicted"/>
<dbReference type="CDD" id="cd03801">
    <property type="entry name" value="GT4_PimA-like"/>
    <property type="match status" value="1"/>
</dbReference>
<comment type="caution">
    <text evidence="2">The sequence shown here is derived from an EMBL/GenBank/DDBJ whole genome shotgun (WGS) entry which is preliminary data.</text>
</comment>
<dbReference type="NCBIfam" id="TIGR04348">
    <property type="entry name" value="selenoneine biosynthesis selenosugar synthase SenB"/>
    <property type="match status" value="1"/>
</dbReference>
<dbReference type="InterPro" id="IPR052622">
    <property type="entry name" value="Glycosyltransferase_G1"/>
</dbReference>
<evidence type="ECO:0000259" key="1">
    <source>
        <dbReference type="Pfam" id="PF00534"/>
    </source>
</evidence>
<accession>A0ABV8QFG2</accession>
<organism evidence="2 3">
    <name type="scientific">Marinobacter lacisalsi</name>
    <dbReference type="NCBI Taxonomy" id="475979"/>
    <lineage>
        <taxon>Bacteria</taxon>
        <taxon>Pseudomonadati</taxon>
        <taxon>Pseudomonadota</taxon>
        <taxon>Gammaproteobacteria</taxon>
        <taxon>Pseudomonadales</taxon>
        <taxon>Marinobacteraceae</taxon>
        <taxon>Marinobacter</taxon>
    </lineage>
</organism>
<feature type="domain" description="Glycosyl transferase family 1" evidence="1">
    <location>
        <begin position="139"/>
        <end position="289"/>
    </location>
</feature>
<dbReference type="PANTHER" id="PTHR46660:SF2">
    <property type="entry name" value="GLYCOSYLTRANSFERASE 1 DOMAIN-CONTAINING PROTEIN 1"/>
    <property type="match status" value="1"/>
</dbReference>
<dbReference type="Gene3D" id="3.40.50.2000">
    <property type="entry name" value="Glycogen Phosphorylase B"/>
    <property type="match status" value="1"/>
</dbReference>
<evidence type="ECO:0000313" key="2">
    <source>
        <dbReference type="EMBL" id="MFC4259056.1"/>
    </source>
</evidence>
<protein>
    <submittedName>
        <fullName evidence="2">Selenoneine biosynthesis selenosugar synthase SenB</fullName>
    </submittedName>
</protein>
<name>A0ABV8QFG2_9GAMM</name>
<keyword evidence="3" id="KW-1185">Reference proteome</keyword>
<dbReference type="Pfam" id="PF00534">
    <property type="entry name" value="Glycos_transf_1"/>
    <property type="match status" value="1"/>
</dbReference>
<dbReference type="InterPro" id="IPR027627">
    <property type="entry name" value="Glycosyltransferase_put"/>
</dbReference>
<dbReference type="EMBL" id="JBHSDI010000011">
    <property type="protein sequence ID" value="MFC4259056.1"/>
    <property type="molecule type" value="Genomic_DNA"/>
</dbReference>
<reference evidence="3" key="1">
    <citation type="journal article" date="2019" name="Int. J. Syst. Evol. Microbiol.">
        <title>The Global Catalogue of Microorganisms (GCM) 10K type strain sequencing project: providing services to taxonomists for standard genome sequencing and annotation.</title>
        <authorList>
            <consortium name="The Broad Institute Genomics Platform"/>
            <consortium name="The Broad Institute Genome Sequencing Center for Infectious Disease"/>
            <person name="Wu L."/>
            <person name="Ma J."/>
        </authorList>
    </citation>
    <scope>NUCLEOTIDE SEQUENCE [LARGE SCALE GENOMIC DNA]</scope>
    <source>
        <strain evidence="3">CECT 7297</strain>
    </source>
</reference>
<dbReference type="SUPFAM" id="SSF53756">
    <property type="entry name" value="UDP-Glycosyltransferase/glycogen phosphorylase"/>
    <property type="match status" value="1"/>
</dbReference>
<dbReference type="InterPro" id="IPR001296">
    <property type="entry name" value="Glyco_trans_1"/>
</dbReference>
<gene>
    <name evidence="2" type="primary">senB</name>
    <name evidence="2" type="ORF">ACFOZ5_08455</name>
</gene>